<name>A0AAD7R3U3_9TELE</name>
<proteinExistence type="predicted"/>
<dbReference type="EMBL" id="JAINUG010000755">
    <property type="protein sequence ID" value="KAJ8362121.1"/>
    <property type="molecule type" value="Genomic_DNA"/>
</dbReference>
<keyword evidence="4" id="KW-1185">Reference proteome</keyword>
<dbReference type="Proteomes" id="UP001221898">
    <property type="component" value="Unassembled WGS sequence"/>
</dbReference>
<keyword evidence="1" id="KW-0732">Signal</keyword>
<dbReference type="EMBL" id="JAINUG010000710">
    <property type="protein sequence ID" value="KAJ8362269.1"/>
    <property type="molecule type" value="Genomic_DNA"/>
</dbReference>
<reference evidence="2" key="1">
    <citation type="journal article" date="2023" name="Science">
        <title>Genome structures resolve the early diversification of teleost fishes.</title>
        <authorList>
            <person name="Parey E."/>
            <person name="Louis A."/>
            <person name="Montfort J."/>
            <person name="Bouchez O."/>
            <person name="Roques C."/>
            <person name="Iampietro C."/>
            <person name="Lluch J."/>
            <person name="Castinel A."/>
            <person name="Donnadieu C."/>
            <person name="Desvignes T."/>
            <person name="Floi Bucao C."/>
            <person name="Jouanno E."/>
            <person name="Wen M."/>
            <person name="Mejri S."/>
            <person name="Dirks R."/>
            <person name="Jansen H."/>
            <person name="Henkel C."/>
            <person name="Chen W.J."/>
            <person name="Zahm M."/>
            <person name="Cabau C."/>
            <person name="Klopp C."/>
            <person name="Thompson A.W."/>
            <person name="Robinson-Rechavi M."/>
            <person name="Braasch I."/>
            <person name="Lecointre G."/>
            <person name="Bobe J."/>
            <person name="Postlethwait J.H."/>
            <person name="Berthelot C."/>
            <person name="Roest Crollius H."/>
            <person name="Guiguen Y."/>
        </authorList>
    </citation>
    <scope>NUCLEOTIDE SEQUENCE</scope>
    <source>
        <strain evidence="2">NC1722</strain>
    </source>
</reference>
<evidence type="ECO:0000313" key="2">
    <source>
        <dbReference type="EMBL" id="KAJ8362121.1"/>
    </source>
</evidence>
<gene>
    <name evidence="3" type="ORF">AAFF_G00386610</name>
    <name evidence="2" type="ORF">AAFF_G00395320</name>
</gene>
<accession>A0AAD7R3U3</accession>
<organism evidence="2 4">
    <name type="scientific">Aldrovandia affinis</name>
    <dbReference type="NCBI Taxonomy" id="143900"/>
    <lineage>
        <taxon>Eukaryota</taxon>
        <taxon>Metazoa</taxon>
        <taxon>Chordata</taxon>
        <taxon>Craniata</taxon>
        <taxon>Vertebrata</taxon>
        <taxon>Euteleostomi</taxon>
        <taxon>Actinopterygii</taxon>
        <taxon>Neopterygii</taxon>
        <taxon>Teleostei</taxon>
        <taxon>Notacanthiformes</taxon>
        <taxon>Halosauridae</taxon>
        <taxon>Aldrovandia</taxon>
    </lineage>
</organism>
<evidence type="ECO:0000256" key="1">
    <source>
        <dbReference type="SAM" id="SignalP"/>
    </source>
</evidence>
<feature type="signal peptide" evidence="1">
    <location>
        <begin position="1"/>
        <end position="24"/>
    </location>
</feature>
<dbReference type="AlphaFoldDB" id="A0AAD7R3U3"/>
<evidence type="ECO:0000313" key="4">
    <source>
        <dbReference type="Proteomes" id="UP001221898"/>
    </source>
</evidence>
<evidence type="ECO:0000313" key="3">
    <source>
        <dbReference type="EMBL" id="KAJ8362269.1"/>
    </source>
</evidence>
<comment type="caution">
    <text evidence="2">The sequence shown here is derived from an EMBL/GenBank/DDBJ whole genome shotgun (WGS) entry which is preliminary data.</text>
</comment>
<protein>
    <recommendedName>
        <fullName evidence="5">Secreted protein</fullName>
    </recommendedName>
</protein>
<feature type="chain" id="PRO_5042442070" description="Secreted protein" evidence="1">
    <location>
        <begin position="25"/>
        <end position="82"/>
    </location>
</feature>
<evidence type="ECO:0008006" key="5">
    <source>
        <dbReference type="Google" id="ProtNLM"/>
    </source>
</evidence>
<sequence>MKLGQANRIGAQSLALRLLLSGLSCPCERPCHRAGLEQTEALEKVVLSSWTYSNGSSSTRPTAVNSGKSVPAVTPVKKYFRE</sequence>